<reference evidence="2" key="1">
    <citation type="submission" date="2022-07" db="EMBL/GenBank/DDBJ databases">
        <title>Genome Sequence of Xylaria arbuscula.</title>
        <authorList>
            <person name="Buettner E."/>
        </authorList>
    </citation>
    <scope>NUCLEOTIDE SEQUENCE</scope>
    <source>
        <strain evidence="2">VT107</strain>
    </source>
</reference>
<dbReference type="Gene3D" id="3.40.50.200">
    <property type="entry name" value="Peptidase S8/S53 domain"/>
    <property type="match status" value="1"/>
</dbReference>
<dbReference type="GO" id="GO:0004252">
    <property type="term" value="F:serine-type endopeptidase activity"/>
    <property type="evidence" value="ECO:0007669"/>
    <property type="project" value="InterPro"/>
</dbReference>
<keyword evidence="3" id="KW-1185">Reference proteome</keyword>
<dbReference type="EMBL" id="JANPWZ010001852">
    <property type="protein sequence ID" value="KAJ3562791.1"/>
    <property type="molecule type" value="Genomic_DNA"/>
</dbReference>
<accession>A0A9W8TK61</accession>
<comment type="caution">
    <text evidence="2">The sequence shown here is derived from an EMBL/GenBank/DDBJ whole genome shotgun (WGS) entry which is preliminary data.</text>
</comment>
<dbReference type="InterPro" id="IPR036852">
    <property type="entry name" value="Peptidase_S8/S53_dom_sf"/>
</dbReference>
<proteinExistence type="predicted"/>
<sequence>MPYLIESTEWRLLQELGCLFKSRLARLRRGSTNDHDRTPSVAGLVEVELRQVFLIEEIPQSLGQEDYDQCQINLKILCSLLENLLKPQSTSESVVAHIYPRLYTLTKSLKSGISELDLASGPQETVFTLPRDEDELENCLCLITASNIALRRLLPLVPQEPIARPLPKENKRMWKKAWVRNHATSMFETIFDHFRCGTPHEVMVKLIDDPDENTVSPYLHMALSLCPEFRLLQEVWCYPSHISREQASISSIPDICIDLHREIGQGKTLMLLIKTYGIFGGWKSSSHSLTGPQSKESLHDLILEGAFRPLNIHMLLQENPGVKFNTKDKRELAVKLGFCLMDFFDADLTSKRIHFLNSSKSNIKTETPYLSFPSKLPITSDSHNFTMGHPTLLCFAKLLLELDFGENIDISIHPQNSQNMEAYVQIMLLVERLEQERNDSYDQAFRGCLLVHHKIAKALRSSQLDRKAADAKIRKALYKEIVRRLELGLTEAIPRASHKRQRSESPPPDIMELNQVSKSSIENLNGAQNPYIPDESPTLAYQPVTLTSDTSTWFDELAKMNAIRADTRIVLKDITTSWRATMRSAWIEALIGTNIFLLLRKVSEDACFFIGRVWESNEATTETPRLMEEAIDYAREVWKVDIIVLPSGFRTTHSGIGEAIDRANMEKILVFASPSNYGNLRDIYYPGRLYGHGKVITLFSTNSMVRSSTAKTFNPSPLSTAAHRTFAILGEDIVLENTLESLNGTSYSTAIGAGIAARILDFSRHPRLRSRIKNVDDFKRVEGMLAIFGRMAKTTDNGYRCMAPWEIICPQVEEGVDRRETRERQQSAVFDEFKEAIKEIHRA</sequence>
<name>A0A9W8TK61_9PEZI</name>
<dbReference type="GO" id="GO:0006508">
    <property type="term" value="P:proteolysis"/>
    <property type="evidence" value="ECO:0007669"/>
    <property type="project" value="InterPro"/>
</dbReference>
<feature type="domain" description="DUF7580" evidence="1">
    <location>
        <begin position="174"/>
        <end position="490"/>
    </location>
</feature>
<dbReference type="Pfam" id="PF24476">
    <property type="entry name" value="DUF7580"/>
    <property type="match status" value="1"/>
</dbReference>
<dbReference type="InterPro" id="IPR056002">
    <property type="entry name" value="DUF7580"/>
</dbReference>
<dbReference type="SUPFAM" id="SSF52743">
    <property type="entry name" value="Subtilisin-like"/>
    <property type="match status" value="1"/>
</dbReference>
<evidence type="ECO:0000259" key="1">
    <source>
        <dbReference type="Pfam" id="PF24476"/>
    </source>
</evidence>
<evidence type="ECO:0000313" key="2">
    <source>
        <dbReference type="EMBL" id="KAJ3562791.1"/>
    </source>
</evidence>
<gene>
    <name evidence="2" type="ORF">NPX13_g8432</name>
</gene>
<dbReference type="VEuPathDB" id="FungiDB:F4678DRAFT_448642"/>
<evidence type="ECO:0000313" key="3">
    <source>
        <dbReference type="Proteomes" id="UP001148614"/>
    </source>
</evidence>
<protein>
    <recommendedName>
        <fullName evidence="1">DUF7580 domain-containing protein</fullName>
    </recommendedName>
</protein>
<dbReference type="CDD" id="cd00306">
    <property type="entry name" value="Peptidases_S8_S53"/>
    <property type="match status" value="1"/>
</dbReference>
<dbReference type="Proteomes" id="UP001148614">
    <property type="component" value="Unassembled WGS sequence"/>
</dbReference>
<organism evidence="2 3">
    <name type="scientific">Xylaria arbuscula</name>
    <dbReference type="NCBI Taxonomy" id="114810"/>
    <lineage>
        <taxon>Eukaryota</taxon>
        <taxon>Fungi</taxon>
        <taxon>Dikarya</taxon>
        <taxon>Ascomycota</taxon>
        <taxon>Pezizomycotina</taxon>
        <taxon>Sordariomycetes</taxon>
        <taxon>Xylariomycetidae</taxon>
        <taxon>Xylariales</taxon>
        <taxon>Xylariaceae</taxon>
        <taxon>Xylaria</taxon>
    </lineage>
</organism>
<dbReference type="AlphaFoldDB" id="A0A9W8TK61"/>